<proteinExistence type="predicted"/>
<evidence type="ECO:0000313" key="1">
    <source>
        <dbReference type="EMBL" id="KAI4862009.1"/>
    </source>
</evidence>
<organism evidence="1 2">
    <name type="scientific">Hypoxylon rubiginosum</name>
    <dbReference type="NCBI Taxonomy" id="110542"/>
    <lineage>
        <taxon>Eukaryota</taxon>
        <taxon>Fungi</taxon>
        <taxon>Dikarya</taxon>
        <taxon>Ascomycota</taxon>
        <taxon>Pezizomycotina</taxon>
        <taxon>Sordariomycetes</taxon>
        <taxon>Xylariomycetidae</taxon>
        <taxon>Xylariales</taxon>
        <taxon>Hypoxylaceae</taxon>
        <taxon>Hypoxylon</taxon>
    </lineage>
</organism>
<sequence>MYNNGVFSVKLDDGKAVVTAICRWKFSESTADALDIRPYYRCIDLFMSISPTSPTDAEQKINGISNSIPSATNTALGHLICKCYIPQEPEKEVKVGIKAILVSRSGFLCRNDVLELRMQDSPFIEQVIQFSTPNGHYASIDIHDESNLVALLSSSPGALLVKESHMAYHEVLELLEEDLRVRLSFDWVLPTKPASYKVAVVGGRPLFDMNKRSFGYEGPFKAAKALDISVIIVDRPGHWLEDKAHSDLRDEFIAIDTTDDLGLPMRIVEAVKERVLDGILTFSDEFVNQTAKAAEILGLSTEPVQAYLQAHDKYKARTLLCPGIPSILLDATESLDELDVAERLLALQYPVVVKPCRGGGSRGVKRVNDLMSMRQAVQQLQEAGFAKQGILVETYADGPEVDVNFVLWDGEVLFCEISDQFPCQADATDATISDNFAETVMVLPSCLDPDELKLIESSLHQGLLQLGFRSGCFHLEARVQNSSMRYRETDGFLDLVDDDSNSGIAESRLPNVFLIEVNARPPGLQSVFATTYTYGVDYCGLQYLLAVGDRERFAALAKPFSCHYQYWCEIVFVPTHRENITVPDDFCEQVLRRLPDIAPHVSRAETTTWFKVVSPVGGTGFIGYFLLYSRIGRRHVLEMGDRIKDVSRKILDNEFAA</sequence>
<gene>
    <name evidence="1" type="ORF">F4820DRAFT_431788</name>
</gene>
<keyword evidence="2" id="KW-1185">Reference proteome</keyword>
<accession>A0ACB9YRP8</accession>
<reference evidence="1 2" key="1">
    <citation type="journal article" date="2022" name="New Phytol.">
        <title>Ecological generalism drives hyperdiversity of secondary metabolite gene clusters in xylarialean endophytes.</title>
        <authorList>
            <person name="Franco M.E.E."/>
            <person name="Wisecaver J.H."/>
            <person name="Arnold A.E."/>
            <person name="Ju Y.M."/>
            <person name="Slot J.C."/>
            <person name="Ahrendt S."/>
            <person name="Moore L.P."/>
            <person name="Eastman K.E."/>
            <person name="Scott K."/>
            <person name="Konkel Z."/>
            <person name="Mondo S.J."/>
            <person name="Kuo A."/>
            <person name="Hayes R.D."/>
            <person name="Haridas S."/>
            <person name="Andreopoulos B."/>
            <person name="Riley R."/>
            <person name="LaButti K."/>
            <person name="Pangilinan J."/>
            <person name="Lipzen A."/>
            <person name="Amirebrahimi M."/>
            <person name="Yan J."/>
            <person name="Adam C."/>
            <person name="Keymanesh K."/>
            <person name="Ng V."/>
            <person name="Louie K."/>
            <person name="Northen T."/>
            <person name="Drula E."/>
            <person name="Henrissat B."/>
            <person name="Hsieh H.M."/>
            <person name="Youens-Clark K."/>
            <person name="Lutzoni F."/>
            <person name="Miadlikowska J."/>
            <person name="Eastwood D.C."/>
            <person name="Hamelin R.C."/>
            <person name="Grigoriev I.V."/>
            <person name="U'Ren J.M."/>
        </authorList>
    </citation>
    <scope>NUCLEOTIDE SEQUENCE [LARGE SCALE GENOMIC DNA]</scope>
    <source>
        <strain evidence="1 2">CBS 119005</strain>
    </source>
</reference>
<dbReference type="EMBL" id="MU393536">
    <property type="protein sequence ID" value="KAI4862009.1"/>
    <property type="molecule type" value="Genomic_DNA"/>
</dbReference>
<evidence type="ECO:0000313" key="2">
    <source>
        <dbReference type="Proteomes" id="UP001497700"/>
    </source>
</evidence>
<comment type="caution">
    <text evidence="1">The sequence shown here is derived from an EMBL/GenBank/DDBJ whole genome shotgun (WGS) entry which is preliminary data.</text>
</comment>
<dbReference type="Proteomes" id="UP001497700">
    <property type="component" value="Unassembled WGS sequence"/>
</dbReference>
<protein>
    <submittedName>
        <fullName evidence="1">Uncharacterized protein</fullName>
    </submittedName>
</protein>
<name>A0ACB9YRP8_9PEZI</name>